<sequence length="185" mass="21129">MLSCFPETIFGGLSRLRVLRIGNFSEELDSFPYLNSIQDLSSLESLTINGGWRSRIKYLPDQFQRLTALNSLSIWHFKGVEALPEWLGDLASLQTLKLQFCMNLKYLPTATAMQRLSKLRKLEIRDCPFLVKIVPRGVALSGPRFLISQTYKYFGWLAPLLLWPFWSEVLAVLGRVLWGMPVGMG</sequence>
<proteinExistence type="predicted"/>
<comment type="caution">
    <text evidence="4">The sequence shown here is derived from an EMBL/GenBank/DDBJ whole genome shotgun (WGS) entry which is preliminary data.</text>
</comment>
<dbReference type="AlphaFoldDB" id="A0A6A6N1J2"/>
<evidence type="ECO:0000313" key="5">
    <source>
        <dbReference type="Proteomes" id="UP000467840"/>
    </source>
</evidence>
<dbReference type="InterPro" id="IPR055414">
    <property type="entry name" value="LRR_R13L4/SHOC2-like"/>
</dbReference>
<keyword evidence="2" id="KW-0611">Plant defense</keyword>
<dbReference type="InterPro" id="IPR032675">
    <property type="entry name" value="LRR_dom_sf"/>
</dbReference>
<dbReference type="GO" id="GO:0006952">
    <property type="term" value="P:defense response"/>
    <property type="evidence" value="ECO:0007669"/>
    <property type="project" value="UniProtKB-KW"/>
</dbReference>
<evidence type="ECO:0000256" key="1">
    <source>
        <dbReference type="ARBA" id="ARBA00022737"/>
    </source>
</evidence>
<accession>A0A6A6N1J2</accession>
<keyword evidence="5" id="KW-1185">Reference proteome</keyword>
<name>A0A6A6N1J2_HEVBR</name>
<dbReference type="Pfam" id="PF23598">
    <property type="entry name" value="LRR_14"/>
    <property type="match status" value="1"/>
</dbReference>
<evidence type="ECO:0000259" key="3">
    <source>
        <dbReference type="Pfam" id="PF23598"/>
    </source>
</evidence>
<dbReference type="Proteomes" id="UP000467840">
    <property type="component" value="Chromosome 10"/>
</dbReference>
<evidence type="ECO:0000256" key="2">
    <source>
        <dbReference type="ARBA" id="ARBA00022821"/>
    </source>
</evidence>
<dbReference type="PANTHER" id="PTHR36766">
    <property type="entry name" value="PLANT BROAD-SPECTRUM MILDEW RESISTANCE PROTEIN RPW8"/>
    <property type="match status" value="1"/>
</dbReference>
<organism evidence="4 5">
    <name type="scientific">Hevea brasiliensis</name>
    <name type="common">Para rubber tree</name>
    <name type="synonym">Siphonia brasiliensis</name>
    <dbReference type="NCBI Taxonomy" id="3981"/>
    <lineage>
        <taxon>Eukaryota</taxon>
        <taxon>Viridiplantae</taxon>
        <taxon>Streptophyta</taxon>
        <taxon>Embryophyta</taxon>
        <taxon>Tracheophyta</taxon>
        <taxon>Spermatophyta</taxon>
        <taxon>Magnoliopsida</taxon>
        <taxon>eudicotyledons</taxon>
        <taxon>Gunneridae</taxon>
        <taxon>Pentapetalae</taxon>
        <taxon>rosids</taxon>
        <taxon>fabids</taxon>
        <taxon>Malpighiales</taxon>
        <taxon>Euphorbiaceae</taxon>
        <taxon>Crotonoideae</taxon>
        <taxon>Micrandreae</taxon>
        <taxon>Hevea</taxon>
    </lineage>
</organism>
<dbReference type="SUPFAM" id="SSF52047">
    <property type="entry name" value="RNI-like"/>
    <property type="match status" value="1"/>
</dbReference>
<keyword evidence="1" id="KW-0677">Repeat</keyword>
<feature type="domain" description="Disease resistance R13L4/SHOC-2-like LRR" evidence="3">
    <location>
        <begin position="11"/>
        <end position="125"/>
    </location>
</feature>
<protein>
    <recommendedName>
        <fullName evidence="3">Disease resistance R13L4/SHOC-2-like LRR domain-containing protein</fullName>
    </recommendedName>
</protein>
<dbReference type="EMBL" id="JAAGAX010000003">
    <property type="protein sequence ID" value="KAF2319204.1"/>
    <property type="molecule type" value="Genomic_DNA"/>
</dbReference>
<gene>
    <name evidence="4" type="ORF">GH714_013935</name>
</gene>
<reference evidence="4 5" key="1">
    <citation type="journal article" date="2020" name="Mol. Plant">
        <title>The Chromosome-Based Rubber Tree Genome Provides New Insights into Spurge Genome Evolution and Rubber Biosynthesis.</title>
        <authorList>
            <person name="Liu J."/>
            <person name="Shi C."/>
            <person name="Shi C.C."/>
            <person name="Li W."/>
            <person name="Zhang Q.J."/>
            <person name="Zhang Y."/>
            <person name="Li K."/>
            <person name="Lu H.F."/>
            <person name="Shi C."/>
            <person name="Zhu S.T."/>
            <person name="Xiao Z.Y."/>
            <person name="Nan H."/>
            <person name="Yue Y."/>
            <person name="Zhu X.G."/>
            <person name="Wu Y."/>
            <person name="Hong X.N."/>
            <person name="Fan G.Y."/>
            <person name="Tong Y."/>
            <person name="Zhang D."/>
            <person name="Mao C.L."/>
            <person name="Liu Y.L."/>
            <person name="Hao S.J."/>
            <person name="Liu W.Q."/>
            <person name="Lv M.Q."/>
            <person name="Zhang H.B."/>
            <person name="Liu Y."/>
            <person name="Hu-Tang G.R."/>
            <person name="Wang J.P."/>
            <person name="Wang J.H."/>
            <person name="Sun Y.H."/>
            <person name="Ni S.B."/>
            <person name="Chen W.B."/>
            <person name="Zhang X.C."/>
            <person name="Jiao Y.N."/>
            <person name="Eichler E.E."/>
            <person name="Li G.H."/>
            <person name="Liu X."/>
            <person name="Gao L.Z."/>
        </authorList>
    </citation>
    <scope>NUCLEOTIDE SEQUENCE [LARGE SCALE GENOMIC DNA]</scope>
    <source>
        <strain evidence="5">cv. GT1</strain>
        <tissue evidence="4">Leaf</tissue>
    </source>
</reference>
<dbReference type="PANTHER" id="PTHR36766:SF70">
    <property type="entry name" value="DISEASE RESISTANCE PROTEIN RGA4"/>
    <property type="match status" value="1"/>
</dbReference>
<evidence type="ECO:0000313" key="4">
    <source>
        <dbReference type="EMBL" id="KAF2319204.1"/>
    </source>
</evidence>
<dbReference type="Gene3D" id="3.80.10.10">
    <property type="entry name" value="Ribonuclease Inhibitor"/>
    <property type="match status" value="1"/>
</dbReference>